<dbReference type="SUPFAM" id="SSF53850">
    <property type="entry name" value="Periplasmic binding protein-like II"/>
    <property type="match status" value="1"/>
</dbReference>
<dbReference type="PANTHER" id="PTHR35936:SF35">
    <property type="entry name" value="L-CYSTINE-BINDING PROTEIN TCYJ"/>
    <property type="match status" value="1"/>
</dbReference>
<keyword evidence="5" id="KW-1185">Reference proteome</keyword>
<evidence type="ECO:0000256" key="2">
    <source>
        <dbReference type="SAM" id="SignalP"/>
    </source>
</evidence>
<gene>
    <name evidence="4" type="ORF">PSQ19_18860</name>
</gene>
<dbReference type="RefSeq" id="WP_282219014.1">
    <property type="nucleotide sequence ID" value="NZ_CP118246.1"/>
</dbReference>
<evidence type="ECO:0000313" key="5">
    <source>
        <dbReference type="Proteomes" id="UP001220530"/>
    </source>
</evidence>
<evidence type="ECO:0000259" key="3">
    <source>
        <dbReference type="SMART" id="SM00062"/>
    </source>
</evidence>
<evidence type="ECO:0000313" key="4">
    <source>
        <dbReference type="EMBL" id="WDR02612.1"/>
    </source>
</evidence>
<dbReference type="SMART" id="SM00062">
    <property type="entry name" value="PBPb"/>
    <property type="match status" value="1"/>
</dbReference>
<accession>A0ABY7YN37</accession>
<proteinExistence type="predicted"/>
<dbReference type="PANTHER" id="PTHR35936">
    <property type="entry name" value="MEMBRANE-BOUND LYTIC MUREIN TRANSGLYCOSYLASE F"/>
    <property type="match status" value="1"/>
</dbReference>
<dbReference type="Gene3D" id="3.40.190.10">
    <property type="entry name" value="Periplasmic binding protein-like II"/>
    <property type="match status" value="2"/>
</dbReference>
<sequence>MRFFISLFFLLAGLNAAVAQALPNHVDPSAREILPNLTPIPAIRFLTTADFPPFNFRDAGGALIGFNIDLARRICAEADVACTVQAWPWAQAADALADNQGDALIAGLAMTSADGDRFDFSATYLALPGRFVAASGAIGNFDPEKLAGKTIAVRTGSAHQTFINRYLPDAKLVPFGDEIQALTALKDNQVDLYFGDAMRASFWLNDNPGFGFAGQPYFRPDLFGPGMTIAVNADHDAVRHAIDLALVKLENSGALDEPVSALVSYRILLSLLAPDQTRSLGDSENAVVFGHPPGDHCPKGGQLSLAGPVAGRIGSKRSHDRFGVGHLEHVAGNCNLDLF</sequence>
<name>A0ABY7YN37_9HYPH</name>
<protein>
    <submittedName>
        <fullName evidence="4">Transporter substrate-binding domain-containing protein</fullName>
    </submittedName>
</protein>
<reference evidence="4 5" key="1">
    <citation type="submission" date="2023-02" db="EMBL/GenBank/DDBJ databases">
        <title>Devosia algicola sp. nov., isolated from the phycosphere of marine algae.</title>
        <authorList>
            <person name="Kim J.M."/>
            <person name="Lee J.K."/>
            <person name="Choi B.J."/>
            <person name="Bayburt H."/>
            <person name="Jeon C.O."/>
        </authorList>
    </citation>
    <scope>NUCLEOTIDE SEQUENCE [LARGE SCALE GENOMIC DNA]</scope>
    <source>
        <strain evidence="4 5">G20-9</strain>
    </source>
</reference>
<feature type="chain" id="PRO_5046173050" evidence="2">
    <location>
        <begin position="22"/>
        <end position="339"/>
    </location>
</feature>
<evidence type="ECO:0000256" key="1">
    <source>
        <dbReference type="ARBA" id="ARBA00022729"/>
    </source>
</evidence>
<feature type="domain" description="Solute-binding protein family 3/N-terminal" evidence="3">
    <location>
        <begin position="42"/>
        <end position="271"/>
    </location>
</feature>
<dbReference type="EMBL" id="CP118246">
    <property type="protein sequence ID" value="WDR02612.1"/>
    <property type="molecule type" value="Genomic_DNA"/>
</dbReference>
<keyword evidence="1 2" id="KW-0732">Signal</keyword>
<organism evidence="4 5">
    <name type="scientific">Devosia algicola</name>
    <dbReference type="NCBI Taxonomy" id="3026418"/>
    <lineage>
        <taxon>Bacteria</taxon>
        <taxon>Pseudomonadati</taxon>
        <taxon>Pseudomonadota</taxon>
        <taxon>Alphaproteobacteria</taxon>
        <taxon>Hyphomicrobiales</taxon>
        <taxon>Devosiaceae</taxon>
        <taxon>Devosia</taxon>
    </lineage>
</organism>
<dbReference type="Pfam" id="PF00497">
    <property type="entry name" value="SBP_bac_3"/>
    <property type="match status" value="1"/>
</dbReference>
<feature type="signal peptide" evidence="2">
    <location>
        <begin position="1"/>
        <end position="21"/>
    </location>
</feature>
<dbReference type="Proteomes" id="UP001220530">
    <property type="component" value="Chromosome"/>
</dbReference>
<dbReference type="InterPro" id="IPR001638">
    <property type="entry name" value="Solute-binding_3/MltF_N"/>
</dbReference>